<evidence type="ECO:0000256" key="10">
    <source>
        <dbReference type="ARBA" id="ARBA00023004"/>
    </source>
</evidence>
<dbReference type="PANTHER" id="PTHR30544">
    <property type="entry name" value="23S RRNA METHYLTRANSFERASE"/>
    <property type="match status" value="1"/>
</dbReference>
<evidence type="ECO:0000256" key="8">
    <source>
        <dbReference type="ARBA" id="ARBA00022691"/>
    </source>
</evidence>
<dbReference type="PIRSF" id="PIRSF006004">
    <property type="entry name" value="CHP00048"/>
    <property type="match status" value="1"/>
</dbReference>
<name>A0A2N3LUH1_9HYPH</name>
<dbReference type="PROSITE" id="PS51918">
    <property type="entry name" value="RADICAL_SAM"/>
    <property type="match status" value="1"/>
</dbReference>
<dbReference type="Gene3D" id="3.20.20.70">
    <property type="entry name" value="Aldolase class I"/>
    <property type="match status" value="1"/>
</dbReference>
<dbReference type="AlphaFoldDB" id="A0A2N3LUH1"/>
<evidence type="ECO:0000256" key="12">
    <source>
        <dbReference type="ARBA" id="ARBA00023157"/>
    </source>
</evidence>
<dbReference type="SUPFAM" id="SSF102114">
    <property type="entry name" value="Radical SAM enzymes"/>
    <property type="match status" value="1"/>
</dbReference>
<reference evidence="15 16" key="1">
    <citation type="submission" date="2017-12" db="EMBL/GenBank/DDBJ databases">
        <title>Anaerobic carbon monoxide metabolism by Pleomorphomonas carboxyditropha sp. nov., a new mesophilic hydrogenogenic carboxidotroph.</title>
        <authorList>
            <person name="Esquivel-Elizondo S."/>
            <person name="Krajmalnik-Brown R."/>
        </authorList>
    </citation>
    <scope>NUCLEOTIDE SEQUENCE [LARGE SCALE GENOMIC DNA]</scope>
    <source>
        <strain evidence="15 16">R5-392</strain>
    </source>
</reference>
<comment type="subcellular location">
    <subcellularLocation>
        <location evidence="2">Cytoplasm</location>
    </subcellularLocation>
</comment>
<evidence type="ECO:0000256" key="11">
    <source>
        <dbReference type="ARBA" id="ARBA00023014"/>
    </source>
</evidence>
<keyword evidence="6 15" id="KW-0489">Methyltransferase</keyword>
<dbReference type="InterPro" id="IPR007197">
    <property type="entry name" value="rSAM"/>
</dbReference>
<feature type="domain" description="Radical SAM core" evidence="14">
    <location>
        <begin position="104"/>
        <end position="330"/>
    </location>
</feature>
<evidence type="ECO:0000256" key="5">
    <source>
        <dbReference type="ARBA" id="ARBA00022490"/>
    </source>
</evidence>
<gene>
    <name evidence="15" type="ORF">CXZ10_15740</name>
</gene>
<dbReference type="InterPro" id="IPR004383">
    <property type="entry name" value="rRNA_lsu_MTrfase_RlmN/Cfr"/>
</dbReference>
<keyword evidence="10" id="KW-0408">Iron</keyword>
<dbReference type="GO" id="GO:0005737">
    <property type="term" value="C:cytoplasm"/>
    <property type="evidence" value="ECO:0007669"/>
    <property type="project" value="UniProtKB-SubCell"/>
</dbReference>
<evidence type="ECO:0000259" key="14">
    <source>
        <dbReference type="PROSITE" id="PS51918"/>
    </source>
</evidence>
<evidence type="ECO:0000256" key="2">
    <source>
        <dbReference type="ARBA" id="ARBA00004496"/>
    </source>
</evidence>
<comment type="caution">
    <text evidence="15">The sequence shown here is derived from an EMBL/GenBank/DDBJ whole genome shotgun (WGS) entry which is preliminary data.</text>
</comment>
<organism evidence="15 16">
    <name type="scientific">Pleomorphomonas diazotrophica</name>
    <dbReference type="NCBI Taxonomy" id="1166257"/>
    <lineage>
        <taxon>Bacteria</taxon>
        <taxon>Pseudomonadati</taxon>
        <taxon>Pseudomonadota</taxon>
        <taxon>Alphaproteobacteria</taxon>
        <taxon>Hyphomicrobiales</taxon>
        <taxon>Pleomorphomonadaceae</taxon>
        <taxon>Pleomorphomonas</taxon>
    </lineage>
</organism>
<evidence type="ECO:0000256" key="6">
    <source>
        <dbReference type="ARBA" id="ARBA00022603"/>
    </source>
</evidence>
<evidence type="ECO:0000256" key="9">
    <source>
        <dbReference type="ARBA" id="ARBA00022723"/>
    </source>
</evidence>
<keyword evidence="11" id="KW-0411">Iron-sulfur</keyword>
<dbReference type="InterPro" id="IPR013785">
    <property type="entry name" value="Aldolase_TIM"/>
</dbReference>
<dbReference type="OrthoDB" id="9793973at2"/>
<accession>A0A2N3LUH1</accession>
<dbReference type="SFLD" id="SFLDS00029">
    <property type="entry name" value="Radical_SAM"/>
    <property type="match status" value="1"/>
</dbReference>
<keyword evidence="5" id="KW-0963">Cytoplasm</keyword>
<sequence length="360" mass="40070">MPGHRHQNAPIARKEGGMTEGTPALGLTASEFAAIAGTEPSTVAYRDLFIRHDDMPRELRRWADARNVQLRTLSKVKCERGKRSQKVLFGLSDGYAVESVMIQRRDGFTACISSQVGCAFSCRFCASGQAGLKRNLGRHEIVEQVVRLGPKVNRIVFMGIGEPLNNYESVLAAIRIMRDRDGMRFPTTGITISTIGIPKALARLREEHLGINLTVSLHATTQDVRDRLIPGSRKHDLREVVARAISWAERHNRIVTFVYLLLPGLNDGRADAERLARMLVGKPARVNLMRWNPVESVDLGRSADHQLHHFRQRLVRAGVPVVVRDTQGADIDAACGQLWLRDLHGLKAAQRMRTQYGAAA</sequence>
<dbReference type="GO" id="GO:0030488">
    <property type="term" value="P:tRNA methylation"/>
    <property type="evidence" value="ECO:0007669"/>
    <property type="project" value="TreeGrafter"/>
</dbReference>
<dbReference type="GO" id="GO:0051539">
    <property type="term" value="F:4 iron, 4 sulfur cluster binding"/>
    <property type="evidence" value="ECO:0007669"/>
    <property type="project" value="UniProtKB-KW"/>
</dbReference>
<keyword evidence="9" id="KW-0479">Metal-binding</keyword>
<evidence type="ECO:0000256" key="7">
    <source>
        <dbReference type="ARBA" id="ARBA00022679"/>
    </source>
</evidence>
<feature type="region of interest" description="Disordered" evidence="13">
    <location>
        <begin position="1"/>
        <end position="20"/>
    </location>
</feature>
<comment type="cofactor">
    <cofactor evidence="1">
        <name>[4Fe-4S] cluster</name>
        <dbReference type="ChEBI" id="CHEBI:49883"/>
    </cofactor>
</comment>
<protein>
    <submittedName>
        <fullName evidence="15">RNA methyltransferase</fullName>
    </submittedName>
</protein>
<keyword evidence="7 15" id="KW-0808">Transferase</keyword>
<dbReference type="Proteomes" id="UP000233491">
    <property type="component" value="Unassembled WGS sequence"/>
</dbReference>
<dbReference type="InterPro" id="IPR006638">
    <property type="entry name" value="Elp3/MiaA/NifB-like_rSAM"/>
</dbReference>
<dbReference type="PANTHER" id="PTHR30544:SF5">
    <property type="entry name" value="RADICAL SAM CORE DOMAIN-CONTAINING PROTEIN"/>
    <property type="match status" value="1"/>
</dbReference>
<keyword evidence="16" id="KW-1185">Reference proteome</keyword>
<dbReference type="InterPro" id="IPR058240">
    <property type="entry name" value="rSAM_sf"/>
</dbReference>
<evidence type="ECO:0000256" key="13">
    <source>
        <dbReference type="SAM" id="MobiDB-lite"/>
    </source>
</evidence>
<evidence type="ECO:0000313" key="16">
    <source>
        <dbReference type="Proteomes" id="UP000233491"/>
    </source>
</evidence>
<evidence type="ECO:0000256" key="3">
    <source>
        <dbReference type="ARBA" id="ARBA00007544"/>
    </source>
</evidence>
<evidence type="ECO:0000256" key="1">
    <source>
        <dbReference type="ARBA" id="ARBA00001966"/>
    </source>
</evidence>
<dbReference type="GO" id="GO:0070475">
    <property type="term" value="P:rRNA base methylation"/>
    <property type="evidence" value="ECO:0007669"/>
    <property type="project" value="TreeGrafter"/>
</dbReference>
<dbReference type="SFLD" id="SFLDF00275">
    <property type="entry name" value="adenosine_C2_methyltransferase"/>
    <property type="match status" value="1"/>
</dbReference>
<dbReference type="InterPro" id="IPR040072">
    <property type="entry name" value="Methyltransferase_A"/>
</dbReference>
<dbReference type="EMBL" id="PJNW01000013">
    <property type="protein sequence ID" value="PKR88248.1"/>
    <property type="molecule type" value="Genomic_DNA"/>
</dbReference>
<evidence type="ECO:0000313" key="15">
    <source>
        <dbReference type="EMBL" id="PKR88248.1"/>
    </source>
</evidence>
<proteinExistence type="inferred from homology"/>
<keyword evidence="4" id="KW-0004">4Fe-4S</keyword>
<dbReference type="SFLD" id="SFLDG01062">
    <property type="entry name" value="methyltransferase_(Class_A)"/>
    <property type="match status" value="1"/>
</dbReference>
<dbReference type="GO" id="GO:0008173">
    <property type="term" value="F:RNA methyltransferase activity"/>
    <property type="evidence" value="ECO:0007669"/>
    <property type="project" value="InterPro"/>
</dbReference>
<dbReference type="CDD" id="cd01335">
    <property type="entry name" value="Radical_SAM"/>
    <property type="match status" value="1"/>
</dbReference>
<evidence type="ECO:0000256" key="4">
    <source>
        <dbReference type="ARBA" id="ARBA00022485"/>
    </source>
</evidence>
<dbReference type="GO" id="GO:0046872">
    <property type="term" value="F:metal ion binding"/>
    <property type="evidence" value="ECO:0007669"/>
    <property type="project" value="UniProtKB-KW"/>
</dbReference>
<dbReference type="SMART" id="SM00729">
    <property type="entry name" value="Elp3"/>
    <property type="match status" value="1"/>
</dbReference>
<dbReference type="Pfam" id="PF04055">
    <property type="entry name" value="Radical_SAM"/>
    <property type="match status" value="1"/>
</dbReference>
<keyword evidence="12" id="KW-1015">Disulfide bond</keyword>
<comment type="similarity">
    <text evidence="3">Belongs to the radical SAM superfamily. RlmN family.</text>
</comment>
<keyword evidence="8" id="KW-0949">S-adenosyl-L-methionine</keyword>